<dbReference type="InterPro" id="IPR036324">
    <property type="entry name" value="Mn/Fe_SOD_N_sf"/>
</dbReference>
<dbReference type="Proteomes" id="UP000307440">
    <property type="component" value="Unassembled WGS sequence"/>
</dbReference>
<protein>
    <recommendedName>
        <fullName evidence="3">Manganese/iron superoxide dismutase C-terminal domain-containing protein</fullName>
    </recommendedName>
</protein>
<dbReference type="GO" id="GO:0046872">
    <property type="term" value="F:metal ion binding"/>
    <property type="evidence" value="ECO:0007669"/>
    <property type="project" value="InterPro"/>
</dbReference>
<proteinExistence type="predicted"/>
<dbReference type="Pfam" id="PF02777">
    <property type="entry name" value="Sod_Fe_C"/>
    <property type="match status" value="2"/>
</dbReference>
<reference evidence="4 5" key="1">
    <citation type="journal article" date="2019" name="Nat. Ecol. Evol.">
        <title>Megaphylogeny resolves global patterns of mushroom evolution.</title>
        <authorList>
            <person name="Varga T."/>
            <person name="Krizsan K."/>
            <person name="Foldi C."/>
            <person name="Dima B."/>
            <person name="Sanchez-Garcia M."/>
            <person name="Sanchez-Ramirez S."/>
            <person name="Szollosi G.J."/>
            <person name="Szarkandi J.G."/>
            <person name="Papp V."/>
            <person name="Albert L."/>
            <person name="Andreopoulos W."/>
            <person name="Angelini C."/>
            <person name="Antonin V."/>
            <person name="Barry K.W."/>
            <person name="Bougher N.L."/>
            <person name="Buchanan P."/>
            <person name="Buyck B."/>
            <person name="Bense V."/>
            <person name="Catcheside P."/>
            <person name="Chovatia M."/>
            <person name="Cooper J."/>
            <person name="Damon W."/>
            <person name="Desjardin D."/>
            <person name="Finy P."/>
            <person name="Geml J."/>
            <person name="Haridas S."/>
            <person name="Hughes K."/>
            <person name="Justo A."/>
            <person name="Karasinski D."/>
            <person name="Kautmanova I."/>
            <person name="Kiss B."/>
            <person name="Kocsube S."/>
            <person name="Kotiranta H."/>
            <person name="LaButti K.M."/>
            <person name="Lechner B.E."/>
            <person name="Liimatainen K."/>
            <person name="Lipzen A."/>
            <person name="Lukacs Z."/>
            <person name="Mihaltcheva S."/>
            <person name="Morgado L.N."/>
            <person name="Niskanen T."/>
            <person name="Noordeloos M.E."/>
            <person name="Ohm R.A."/>
            <person name="Ortiz-Santana B."/>
            <person name="Ovrebo C."/>
            <person name="Racz N."/>
            <person name="Riley R."/>
            <person name="Savchenko A."/>
            <person name="Shiryaev A."/>
            <person name="Soop K."/>
            <person name="Spirin V."/>
            <person name="Szebenyi C."/>
            <person name="Tomsovsky M."/>
            <person name="Tulloss R.E."/>
            <person name="Uehling J."/>
            <person name="Grigoriev I.V."/>
            <person name="Vagvolgyi C."/>
            <person name="Papp T."/>
            <person name="Martin F.M."/>
            <person name="Miettinen O."/>
            <person name="Hibbett D.S."/>
            <person name="Nagy L.G."/>
        </authorList>
    </citation>
    <scope>NUCLEOTIDE SEQUENCE [LARGE SCALE GENOMIC DNA]</scope>
    <source>
        <strain evidence="4 5">CBS 121175</strain>
    </source>
</reference>
<evidence type="ECO:0000256" key="1">
    <source>
        <dbReference type="ARBA" id="ARBA00037226"/>
    </source>
</evidence>
<dbReference type="GO" id="GO:0004784">
    <property type="term" value="F:superoxide dismutase activity"/>
    <property type="evidence" value="ECO:0007669"/>
    <property type="project" value="InterPro"/>
</dbReference>
<feature type="domain" description="Manganese/iron superoxide dismutase C-terminal" evidence="3">
    <location>
        <begin position="307"/>
        <end position="350"/>
    </location>
</feature>
<dbReference type="InterPro" id="IPR036314">
    <property type="entry name" value="SOD_C_sf"/>
</dbReference>
<dbReference type="AlphaFoldDB" id="A0A5C3L8G8"/>
<dbReference type="InterPro" id="IPR019832">
    <property type="entry name" value="Mn/Fe_SOD_C"/>
</dbReference>
<evidence type="ECO:0000259" key="3">
    <source>
        <dbReference type="Pfam" id="PF02777"/>
    </source>
</evidence>
<dbReference type="PANTHER" id="PTHR43595:SF2">
    <property type="entry name" value="SMALL RIBOSOMAL SUBUNIT PROTEIN MS42"/>
    <property type="match status" value="1"/>
</dbReference>
<gene>
    <name evidence="4" type="ORF">FA15DRAFT_664252</name>
</gene>
<dbReference type="OrthoDB" id="275227at2759"/>
<organism evidence="4 5">
    <name type="scientific">Coprinopsis marcescibilis</name>
    <name type="common">Agaric fungus</name>
    <name type="synonym">Psathyrella marcescibilis</name>
    <dbReference type="NCBI Taxonomy" id="230819"/>
    <lineage>
        <taxon>Eukaryota</taxon>
        <taxon>Fungi</taxon>
        <taxon>Dikarya</taxon>
        <taxon>Basidiomycota</taxon>
        <taxon>Agaricomycotina</taxon>
        <taxon>Agaricomycetes</taxon>
        <taxon>Agaricomycetidae</taxon>
        <taxon>Agaricales</taxon>
        <taxon>Agaricineae</taxon>
        <taxon>Psathyrellaceae</taxon>
        <taxon>Coprinopsis</taxon>
    </lineage>
</organism>
<feature type="compositionally biased region" description="Low complexity" evidence="2">
    <location>
        <begin position="211"/>
        <end position="222"/>
    </location>
</feature>
<evidence type="ECO:0000256" key="2">
    <source>
        <dbReference type="SAM" id="MobiDB-lite"/>
    </source>
</evidence>
<feature type="domain" description="Manganese/iron superoxide dismutase C-terminal" evidence="3">
    <location>
        <begin position="131"/>
        <end position="173"/>
    </location>
</feature>
<sequence>MVSGIPARLLSSAAKRGASIPRSRWFSIRKLHQRRGLLYNPEHGLGQFLPPPALRTAIDWQDGLLDRLNEEVKGTSEENLSVTQTVLNLSGYRERTLAFNYASLALNNSFFLDHLKPPSEESETHEKEMSSELFSAIETHHGSLSQLKSSFSAAAMGMFTNGWVWFVSDQRGITGILPTFGPGTLLVRSRKHMASGERGLIFGDSMRDGLESSPPDAPSESDVLPSDVTPPTSPTPKTQPPGTWPSSPVSGVSTSTLPPTPNPLGPRFIHTSRVLRDVDPSSKSTLFGVANRDTSPGDAATIKTVGQVLFPLFCVPVYEHSWMSAGYGVWGKEEWLKQLWSVIDWEKVSQSYNVARASQANFRG</sequence>
<dbReference type="EMBL" id="ML210150">
    <property type="protein sequence ID" value="TFK29324.1"/>
    <property type="molecule type" value="Genomic_DNA"/>
</dbReference>
<evidence type="ECO:0000313" key="5">
    <source>
        <dbReference type="Proteomes" id="UP000307440"/>
    </source>
</evidence>
<feature type="compositionally biased region" description="Pro residues" evidence="2">
    <location>
        <begin position="231"/>
        <end position="243"/>
    </location>
</feature>
<accession>A0A5C3L8G8</accession>
<feature type="region of interest" description="Disordered" evidence="2">
    <location>
        <begin position="200"/>
        <end position="268"/>
    </location>
</feature>
<name>A0A5C3L8G8_COPMA</name>
<comment type="function">
    <text evidence="1">Component of the mitochondrial ribosome (mitoribosome), a dedicated translation machinery responsible for the synthesis of mitochondrial genome-encoded proteins, including at least some of the essential transmembrane subunits of the mitochondrial respiratory chain. The mitoribosomes are attached to the mitochondrial inner membrane and translation products are cotranslationally integrated into the membrane.</text>
</comment>
<evidence type="ECO:0000313" key="4">
    <source>
        <dbReference type="EMBL" id="TFK29324.1"/>
    </source>
</evidence>
<dbReference type="PANTHER" id="PTHR43595">
    <property type="entry name" value="37S RIBOSOMAL PROTEIN S26, MITOCHONDRIAL"/>
    <property type="match status" value="1"/>
</dbReference>
<dbReference type="STRING" id="230819.A0A5C3L8G8"/>
<dbReference type="Gene3D" id="3.55.40.20">
    <property type="entry name" value="Iron/manganese superoxide dismutase, C-terminal domain"/>
    <property type="match status" value="1"/>
</dbReference>
<dbReference type="GO" id="GO:0005737">
    <property type="term" value="C:cytoplasm"/>
    <property type="evidence" value="ECO:0007669"/>
    <property type="project" value="TreeGrafter"/>
</dbReference>
<keyword evidence="5" id="KW-1185">Reference proteome</keyword>
<dbReference type="SUPFAM" id="SSF46609">
    <property type="entry name" value="Fe,Mn superoxide dismutase (SOD), N-terminal domain"/>
    <property type="match status" value="1"/>
</dbReference>
<dbReference type="SUPFAM" id="SSF54719">
    <property type="entry name" value="Fe,Mn superoxide dismutase (SOD), C-terminal domain"/>
    <property type="match status" value="1"/>
</dbReference>
<feature type="compositionally biased region" description="Low complexity" evidence="2">
    <location>
        <begin position="244"/>
        <end position="257"/>
    </location>
</feature>